<protein>
    <recommendedName>
        <fullName evidence="4">F-box domain-containing protein</fullName>
    </recommendedName>
</protein>
<evidence type="ECO:0000313" key="2">
    <source>
        <dbReference type="EMBL" id="KZS90481.1"/>
    </source>
</evidence>
<dbReference type="AlphaFoldDB" id="A0A164REF2"/>
<dbReference type="EMBL" id="KV419421">
    <property type="protein sequence ID" value="KZS90481.1"/>
    <property type="molecule type" value="Genomic_DNA"/>
</dbReference>
<dbReference type="InterPro" id="IPR032675">
    <property type="entry name" value="LRR_dom_sf"/>
</dbReference>
<name>A0A164REF2_9AGAM</name>
<evidence type="ECO:0008006" key="4">
    <source>
        <dbReference type="Google" id="ProtNLM"/>
    </source>
</evidence>
<reference evidence="2 3" key="1">
    <citation type="journal article" date="2016" name="Mol. Biol. Evol.">
        <title>Comparative Genomics of Early-Diverging Mushroom-Forming Fungi Provides Insights into the Origins of Lignocellulose Decay Capabilities.</title>
        <authorList>
            <person name="Nagy L.G."/>
            <person name="Riley R."/>
            <person name="Tritt A."/>
            <person name="Adam C."/>
            <person name="Daum C."/>
            <person name="Floudas D."/>
            <person name="Sun H."/>
            <person name="Yadav J.S."/>
            <person name="Pangilinan J."/>
            <person name="Larsson K.H."/>
            <person name="Matsuura K."/>
            <person name="Barry K."/>
            <person name="Labutti K."/>
            <person name="Kuo R."/>
            <person name="Ohm R.A."/>
            <person name="Bhattacharya S.S."/>
            <person name="Shirouzu T."/>
            <person name="Yoshinaga Y."/>
            <person name="Martin F.M."/>
            <person name="Grigoriev I.V."/>
            <person name="Hibbett D.S."/>
        </authorList>
    </citation>
    <scope>NUCLEOTIDE SEQUENCE [LARGE SCALE GENOMIC DNA]</scope>
    <source>
        <strain evidence="2 3">HHB9708</strain>
    </source>
</reference>
<feature type="region of interest" description="Disordered" evidence="1">
    <location>
        <begin position="443"/>
        <end position="464"/>
    </location>
</feature>
<proteinExistence type="predicted"/>
<organism evidence="2 3">
    <name type="scientific">Sistotremastrum niveocremeum HHB9708</name>
    <dbReference type="NCBI Taxonomy" id="1314777"/>
    <lineage>
        <taxon>Eukaryota</taxon>
        <taxon>Fungi</taxon>
        <taxon>Dikarya</taxon>
        <taxon>Basidiomycota</taxon>
        <taxon>Agaricomycotina</taxon>
        <taxon>Agaricomycetes</taxon>
        <taxon>Sistotremastrales</taxon>
        <taxon>Sistotremastraceae</taxon>
        <taxon>Sertulicium</taxon>
        <taxon>Sertulicium niveocremeum</taxon>
    </lineage>
</organism>
<evidence type="ECO:0000256" key="1">
    <source>
        <dbReference type="SAM" id="MobiDB-lite"/>
    </source>
</evidence>
<gene>
    <name evidence="2" type="ORF">SISNIDRAFT_488359</name>
</gene>
<sequence length="553" mass="62344">MISAEAQSLLSALTLDDLVKALDVKMRADCQKVVSVDPLAGGIVREENFTVVDSYMQEIIYAKALFDQSVAATTPLCRRYLNGRSLIFRLPEEIFTTIMCFCIRDQNYLSCRSYDDSRHPPAAFKKQLAITQISSRWHEICVRSPTLWNEINLLWPPAAIEATAFRAKNVPLSLGLRCSRGEERQYFSNIGRGLQYAFWSKFIGQNMGRIGELAISLPVGTDMTGFGKFWDHTLSLPAPKIEKLELISSSSKEVNDLANLFAKSAPSLREIRLKGFCYQSFDPGVFESLTSLSLEADGPDSLPAFDRIPFLLSKASRLVHLSLRVPGDLLAGHFQPVHRHVAELQQCVKLEIGELFSDFVAYLFSAVSFPALRDLDVTHIKRSPRHLPPTFSGRLYSSLPPSIRELCGYVQSLSYSLQDEEFTIRTIRSTGVRLKLIEMQDYNEDEAEHDDEDEAEDDDEDDDDTSKILRSWIDRRWVSSSRFLAPFKDLAFNLTYLAFRASSDVSHLISRKTCAAILSMTPRLTRLFVDDYILAGTFVAVLNGTTLCPSLRL</sequence>
<dbReference type="OrthoDB" id="3365698at2759"/>
<keyword evidence="3" id="KW-1185">Reference proteome</keyword>
<dbReference type="Gene3D" id="3.80.10.10">
    <property type="entry name" value="Ribonuclease Inhibitor"/>
    <property type="match status" value="1"/>
</dbReference>
<dbReference type="Proteomes" id="UP000076722">
    <property type="component" value="Unassembled WGS sequence"/>
</dbReference>
<evidence type="ECO:0000313" key="3">
    <source>
        <dbReference type="Proteomes" id="UP000076722"/>
    </source>
</evidence>
<accession>A0A164REF2</accession>